<organism evidence="2 4">
    <name type="scientific">Pseudoalteromonas ruthenica</name>
    <dbReference type="NCBI Taxonomy" id="151081"/>
    <lineage>
        <taxon>Bacteria</taxon>
        <taxon>Pseudomonadati</taxon>
        <taxon>Pseudomonadota</taxon>
        <taxon>Gammaproteobacteria</taxon>
        <taxon>Alteromonadales</taxon>
        <taxon>Pseudoalteromonadaceae</taxon>
        <taxon>Pseudoalteromonas</taxon>
    </lineage>
</organism>
<feature type="chain" id="PRO_5036292809" description="Lipoprotein" evidence="1">
    <location>
        <begin position="21"/>
        <end position="144"/>
    </location>
</feature>
<reference evidence="2 4" key="1">
    <citation type="journal article" date="2015" name="BMC Genomics">
        <title>Genome mining reveals unlocked bioactive potential of marine Gram-negative bacteria.</title>
        <authorList>
            <person name="Machado H."/>
            <person name="Sonnenschein E.C."/>
            <person name="Melchiorsen J."/>
            <person name="Gram L."/>
        </authorList>
    </citation>
    <scope>NUCLEOTIDE SEQUENCE [LARGE SCALE GENOMIC DNA]</scope>
    <source>
        <strain evidence="2 4">S3137</strain>
    </source>
</reference>
<evidence type="ECO:0000256" key="1">
    <source>
        <dbReference type="SAM" id="SignalP"/>
    </source>
</evidence>
<sequence>MKRTLLLALILLLTACGQNDDDITGDPNSPGYVATQYFYALYNHDNLERATQYATPKLARIMRSYGTASQFTRNLVNLQYDQVTIELDRTEMSVRQQYGDRATINLVFTGHFHGNQVDDMRSVKMIRERGDWLVSEIVPDPYGR</sequence>
<keyword evidence="1" id="KW-0732">Signal</keyword>
<dbReference type="PROSITE" id="PS51257">
    <property type="entry name" value="PROKAR_LIPOPROTEIN"/>
    <property type="match status" value="1"/>
</dbReference>
<dbReference type="EMBL" id="PNCG01000019">
    <property type="protein sequence ID" value="TMP85774.1"/>
    <property type="molecule type" value="Genomic_DNA"/>
</dbReference>
<reference evidence="3 5" key="2">
    <citation type="submission" date="2017-12" db="EMBL/GenBank/DDBJ databases">
        <authorList>
            <person name="Paulsen S."/>
            <person name="Gram L.K."/>
        </authorList>
    </citation>
    <scope>NUCLEOTIDE SEQUENCE [LARGE SCALE GENOMIC DNA]</scope>
    <source>
        <strain evidence="3 5">S2897</strain>
    </source>
</reference>
<feature type="signal peptide" evidence="1">
    <location>
        <begin position="1"/>
        <end position="20"/>
    </location>
</feature>
<name>A0A0F4Q1P5_9GAMM</name>
<dbReference type="PATRIC" id="fig|151081.8.peg.10"/>
<protein>
    <recommendedName>
        <fullName evidence="6">Lipoprotein</fullName>
    </recommendedName>
</protein>
<reference evidence="3" key="4">
    <citation type="submission" date="2019-09" db="EMBL/GenBank/DDBJ databases">
        <title>Co-occurence of chitin degradation, pigmentation and bioactivity in marine Pseudoalteromonas.</title>
        <authorList>
            <person name="Sonnenschein E.C."/>
            <person name="Bech P.K."/>
        </authorList>
    </citation>
    <scope>NUCLEOTIDE SEQUENCE</scope>
    <source>
        <strain evidence="3">S2897</strain>
    </source>
</reference>
<comment type="caution">
    <text evidence="2">The sequence shown here is derived from an EMBL/GenBank/DDBJ whole genome shotgun (WGS) entry which is preliminary data.</text>
</comment>
<dbReference type="AlphaFoldDB" id="A0A0F4Q1P5"/>
<dbReference type="OrthoDB" id="5767078at2"/>
<evidence type="ECO:0008006" key="6">
    <source>
        <dbReference type="Google" id="ProtNLM"/>
    </source>
</evidence>
<keyword evidence="4" id="KW-1185">Reference proteome</keyword>
<evidence type="ECO:0000313" key="4">
    <source>
        <dbReference type="Proteomes" id="UP000033664"/>
    </source>
</evidence>
<dbReference type="eggNOG" id="ENOG502ZCGV">
    <property type="taxonomic scope" value="Bacteria"/>
</dbReference>
<dbReference type="STRING" id="151081.TW72_05530"/>
<dbReference type="Proteomes" id="UP000305874">
    <property type="component" value="Unassembled WGS sequence"/>
</dbReference>
<accession>A0A0F4Q1P5</accession>
<gene>
    <name evidence="3" type="ORF">CWC05_17135</name>
    <name evidence="2" type="ORF">TW72_05530</name>
</gene>
<dbReference type="Proteomes" id="UP000033664">
    <property type="component" value="Unassembled WGS sequence"/>
</dbReference>
<dbReference type="RefSeq" id="WP_022944544.1">
    <property type="nucleotide sequence ID" value="NZ_DJHQ01000027.1"/>
</dbReference>
<dbReference type="EMBL" id="JXXZ01000004">
    <property type="protein sequence ID" value="KJZ01285.1"/>
    <property type="molecule type" value="Genomic_DNA"/>
</dbReference>
<evidence type="ECO:0000313" key="2">
    <source>
        <dbReference type="EMBL" id="KJZ01285.1"/>
    </source>
</evidence>
<proteinExistence type="predicted"/>
<dbReference type="GeneID" id="58227950"/>
<reference evidence="5" key="3">
    <citation type="submission" date="2019-06" db="EMBL/GenBank/DDBJ databases">
        <title>Co-occurence of chitin degradation, pigmentation and bioactivity in marine Pseudoalteromonas.</title>
        <authorList>
            <person name="Sonnenschein E.C."/>
            <person name="Bech P.K."/>
        </authorList>
    </citation>
    <scope>NUCLEOTIDE SEQUENCE [LARGE SCALE GENOMIC DNA]</scope>
    <source>
        <strain evidence="5">S2897</strain>
    </source>
</reference>
<evidence type="ECO:0000313" key="5">
    <source>
        <dbReference type="Proteomes" id="UP000305874"/>
    </source>
</evidence>
<evidence type="ECO:0000313" key="3">
    <source>
        <dbReference type="EMBL" id="TMP85774.1"/>
    </source>
</evidence>